<sequence length="104" mass="11331">MDIMNIATQHLRQFLNQTADQDLASLQGPLEHLRLAIELLFPEASPPKALHAPQVFDAALTEQASGLVQQVLKVIEGEHTEEQLGTAKTLLMDAYGQLSGMPSV</sequence>
<evidence type="ECO:0000313" key="1">
    <source>
        <dbReference type="EMBL" id="GEM46097.1"/>
    </source>
</evidence>
<evidence type="ECO:0000313" key="2">
    <source>
        <dbReference type="Proteomes" id="UP000321306"/>
    </source>
</evidence>
<dbReference type="Proteomes" id="UP000321306">
    <property type="component" value="Unassembled WGS sequence"/>
</dbReference>
<accession>A0A511N0W1</accession>
<protein>
    <submittedName>
        <fullName evidence="1">Uncharacterized protein</fullName>
    </submittedName>
</protein>
<reference evidence="1 2" key="1">
    <citation type="submission" date="2019-07" db="EMBL/GenBank/DDBJ databases">
        <title>Whole genome shotgun sequence of Deinococcus cellulosilyticus NBRC 106333.</title>
        <authorList>
            <person name="Hosoyama A."/>
            <person name="Uohara A."/>
            <person name="Ohji S."/>
            <person name="Ichikawa N."/>
        </authorList>
    </citation>
    <scope>NUCLEOTIDE SEQUENCE [LARGE SCALE GENOMIC DNA]</scope>
    <source>
        <strain evidence="1 2">NBRC 106333</strain>
    </source>
</reference>
<organism evidence="1 2">
    <name type="scientific">Deinococcus cellulosilyticus (strain DSM 18568 / NBRC 106333 / KACC 11606 / 5516J-15)</name>
    <dbReference type="NCBI Taxonomy" id="1223518"/>
    <lineage>
        <taxon>Bacteria</taxon>
        <taxon>Thermotogati</taxon>
        <taxon>Deinococcota</taxon>
        <taxon>Deinococci</taxon>
        <taxon>Deinococcales</taxon>
        <taxon>Deinococcaceae</taxon>
        <taxon>Deinococcus</taxon>
    </lineage>
</organism>
<name>A0A511N0W1_DEIC1</name>
<dbReference type="AlphaFoldDB" id="A0A511N0W1"/>
<gene>
    <name evidence="1" type="ORF">DC3_17320</name>
</gene>
<comment type="caution">
    <text evidence="1">The sequence shown here is derived from an EMBL/GenBank/DDBJ whole genome shotgun (WGS) entry which is preliminary data.</text>
</comment>
<proteinExistence type="predicted"/>
<dbReference type="EMBL" id="BJXB01000006">
    <property type="protein sequence ID" value="GEM46097.1"/>
    <property type="molecule type" value="Genomic_DNA"/>
</dbReference>
<keyword evidence="2" id="KW-1185">Reference proteome</keyword>